<comment type="caution">
    <text evidence="10">The sequence shown here is derived from an EMBL/GenBank/DDBJ whole genome shotgun (WGS) entry which is preliminary data.</text>
</comment>
<evidence type="ECO:0000256" key="8">
    <source>
        <dbReference type="RuleBase" id="RU000477"/>
    </source>
</evidence>
<evidence type="ECO:0000256" key="6">
    <source>
        <dbReference type="ARBA" id="ARBA00023136"/>
    </source>
</evidence>
<dbReference type="PRINTS" id="PR00783">
    <property type="entry name" value="MINTRINSICP"/>
</dbReference>
<dbReference type="InterPro" id="IPR000425">
    <property type="entry name" value="MIP"/>
</dbReference>
<dbReference type="AlphaFoldDB" id="A0AA39HRN1"/>
<evidence type="ECO:0000256" key="5">
    <source>
        <dbReference type="ARBA" id="ARBA00022989"/>
    </source>
</evidence>
<feature type="transmembrane region" description="Helical" evidence="9">
    <location>
        <begin position="21"/>
        <end position="40"/>
    </location>
</feature>
<dbReference type="Gene3D" id="1.20.1080.10">
    <property type="entry name" value="Glycerol uptake facilitator protein"/>
    <property type="match status" value="1"/>
</dbReference>
<dbReference type="PANTHER" id="PTHR43829:SF27">
    <property type="entry name" value="AQUAPORIN-3"/>
    <property type="match status" value="1"/>
</dbReference>
<feature type="transmembrane region" description="Helical" evidence="9">
    <location>
        <begin position="60"/>
        <end position="80"/>
    </location>
</feature>
<evidence type="ECO:0000256" key="1">
    <source>
        <dbReference type="ARBA" id="ARBA00004141"/>
    </source>
</evidence>
<keyword evidence="5 9" id="KW-1133">Transmembrane helix</keyword>
<feature type="transmembrane region" description="Helical" evidence="9">
    <location>
        <begin position="241"/>
        <end position="260"/>
    </location>
</feature>
<protein>
    <recommendedName>
        <fullName evidence="12">Aquaporin</fullName>
    </recommendedName>
</protein>
<dbReference type="SUPFAM" id="SSF81338">
    <property type="entry name" value="Aquaporin-like"/>
    <property type="match status" value="1"/>
</dbReference>
<evidence type="ECO:0000256" key="3">
    <source>
        <dbReference type="ARBA" id="ARBA00022448"/>
    </source>
</evidence>
<dbReference type="InterPro" id="IPR050363">
    <property type="entry name" value="MIP/Aquaporin"/>
</dbReference>
<sequence>MTAAVNIVDRLRAKFGLRDDLARCVLCEFVCTAFLMYVGFCANTNYVLLRQPANQYFAVQFAWGLALLFAVQMGFGISGSHLNPAVSFFLYSFGHIGMDRLLLYSAAQFCGAFFGASLSFLTYYDGINSFDGGHRQVYGPNATAGIFATYPRDYLSVTGAIVDQVACTAIMCICVSLITEKRNGIPKYLQPFYLSLMLCVVGMSLANAGTGMNPARDLAPRLFTFFAGYGSEVFSYRNYSWFWIPIVCPMIGAIVGSWGYQLLIGIHFADDENEKSLILPISARTSESSIDEKAFTGIKA</sequence>
<keyword evidence="11" id="KW-1185">Reference proteome</keyword>
<comment type="similarity">
    <text evidence="2 8">Belongs to the MIP/aquaporin (TC 1.A.8) family.</text>
</comment>
<dbReference type="InterPro" id="IPR022357">
    <property type="entry name" value="MIP_CS"/>
</dbReference>
<evidence type="ECO:0000256" key="2">
    <source>
        <dbReference type="ARBA" id="ARBA00006175"/>
    </source>
</evidence>
<evidence type="ECO:0000256" key="7">
    <source>
        <dbReference type="ARBA" id="ARBA00045280"/>
    </source>
</evidence>
<keyword evidence="3 8" id="KW-0813">Transport</keyword>
<dbReference type="Proteomes" id="UP001175271">
    <property type="component" value="Unassembled WGS sequence"/>
</dbReference>
<dbReference type="InterPro" id="IPR023271">
    <property type="entry name" value="Aquaporin-like"/>
</dbReference>
<dbReference type="GO" id="GO:0015254">
    <property type="term" value="F:glycerol channel activity"/>
    <property type="evidence" value="ECO:0007669"/>
    <property type="project" value="TreeGrafter"/>
</dbReference>
<dbReference type="GO" id="GO:0016323">
    <property type="term" value="C:basolateral plasma membrane"/>
    <property type="evidence" value="ECO:0007669"/>
    <property type="project" value="TreeGrafter"/>
</dbReference>
<evidence type="ECO:0000256" key="4">
    <source>
        <dbReference type="ARBA" id="ARBA00022692"/>
    </source>
</evidence>
<feature type="transmembrane region" description="Helical" evidence="9">
    <location>
        <begin position="154"/>
        <end position="179"/>
    </location>
</feature>
<name>A0AA39HRN1_9BILA</name>
<comment type="subcellular location">
    <subcellularLocation>
        <location evidence="1">Membrane</location>
        <topology evidence="1">Multi-pass membrane protein</topology>
    </subcellularLocation>
</comment>
<evidence type="ECO:0008006" key="12">
    <source>
        <dbReference type="Google" id="ProtNLM"/>
    </source>
</evidence>
<organism evidence="10 11">
    <name type="scientific">Steinernema hermaphroditum</name>
    <dbReference type="NCBI Taxonomy" id="289476"/>
    <lineage>
        <taxon>Eukaryota</taxon>
        <taxon>Metazoa</taxon>
        <taxon>Ecdysozoa</taxon>
        <taxon>Nematoda</taxon>
        <taxon>Chromadorea</taxon>
        <taxon>Rhabditida</taxon>
        <taxon>Tylenchina</taxon>
        <taxon>Panagrolaimomorpha</taxon>
        <taxon>Strongyloidoidea</taxon>
        <taxon>Steinernematidae</taxon>
        <taxon>Steinernema</taxon>
    </lineage>
</organism>
<keyword evidence="6 9" id="KW-0472">Membrane</keyword>
<evidence type="ECO:0000313" key="11">
    <source>
        <dbReference type="Proteomes" id="UP001175271"/>
    </source>
</evidence>
<comment type="function">
    <text evidence="7">Aquaglyceroporin that may modulate the water content and osmolytes during anhydrobiosis.</text>
</comment>
<dbReference type="Pfam" id="PF00230">
    <property type="entry name" value="MIP"/>
    <property type="match status" value="1"/>
</dbReference>
<dbReference type="GO" id="GO:0015250">
    <property type="term" value="F:water channel activity"/>
    <property type="evidence" value="ECO:0007669"/>
    <property type="project" value="TreeGrafter"/>
</dbReference>
<dbReference type="EMBL" id="JAUCMV010000003">
    <property type="protein sequence ID" value="KAK0409647.1"/>
    <property type="molecule type" value="Genomic_DNA"/>
</dbReference>
<feature type="transmembrane region" description="Helical" evidence="9">
    <location>
        <begin position="101"/>
        <end position="124"/>
    </location>
</feature>
<feature type="transmembrane region" description="Helical" evidence="9">
    <location>
        <begin position="191"/>
        <end position="210"/>
    </location>
</feature>
<proteinExistence type="inferred from homology"/>
<accession>A0AA39HRN1</accession>
<keyword evidence="4 8" id="KW-0812">Transmembrane</keyword>
<dbReference type="PANTHER" id="PTHR43829">
    <property type="entry name" value="AQUAPORIN OR AQUAGLYCEROPORIN RELATED"/>
    <property type="match status" value="1"/>
</dbReference>
<evidence type="ECO:0000256" key="9">
    <source>
        <dbReference type="SAM" id="Phobius"/>
    </source>
</evidence>
<reference evidence="10" key="1">
    <citation type="submission" date="2023-06" db="EMBL/GenBank/DDBJ databases">
        <title>Genomic analysis of the entomopathogenic nematode Steinernema hermaphroditum.</title>
        <authorList>
            <person name="Schwarz E.M."/>
            <person name="Heppert J.K."/>
            <person name="Baniya A."/>
            <person name="Schwartz H.T."/>
            <person name="Tan C.-H."/>
            <person name="Antoshechkin I."/>
            <person name="Sternberg P.W."/>
            <person name="Goodrich-Blair H."/>
            <person name="Dillman A.R."/>
        </authorList>
    </citation>
    <scope>NUCLEOTIDE SEQUENCE</scope>
    <source>
        <strain evidence="10">PS9179</strain>
        <tissue evidence="10">Whole animal</tissue>
    </source>
</reference>
<dbReference type="PROSITE" id="PS00221">
    <property type="entry name" value="MIP"/>
    <property type="match status" value="1"/>
</dbReference>
<gene>
    <name evidence="10" type="ORF">QR680_004673</name>
</gene>
<evidence type="ECO:0000313" key="10">
    <source>
        <dbReference type="EMBL" id="KAK0409647.1"/>
    </source>
</evidence>